<dbReference type="AlphaFoldDB" id="A0A9P6RD97"/>
<name>A0A9P6RD97_9FUNG</name>
<feature type="region of interest" description="Disordered" evidence="1">
    <location>
        <begin position="1"/>
        <end position="127"/>
    </location>
</feature>
<comment type="caution">
    <text evidence="3">The sequence shown here is derived from an EMBL/GenBank/DDBJ whole genome shotgun (WGS) entry which is preliminary data.</text>
</comment>
<protein>
    <submittedName>
        <fullName evidence="3">Uncharacterized protein</fullName>
    </submittedName>
</protein>
<dbReference type="OrthoDB" id="370884at2759"/>
<keyword evidence="4" id="KW-1185">Reference proteome</keyword>
<evidence type="ECO:0000256" key="2">
    <source>
        <dbReference type="SAM" id="Phobius"/>
    </source>
</evidence>
<gene>
    <name evidence="3" type="ORF">BGZ97_005045</name>
</gene>
<evidence type="ECO:0000313" key="3">
    <source>
        <dbReference type="EMBL" id="KAG0317667.1"/>
    </source>
</evidence>
<reference evidence="3" key="1">
    <citation type="journal article" date="2020" name="Fungal Divers.">
        <title>Resolving the Mortierellaceae phylogeny through synthesis of multi-gene phylogenetics and phylogenomics.</title>
        <authorList>
            <person name="Vandepol N."/>
            <person name="Liber J."/>
            <person name="Desiro A."/>
            <person name="Na H."/>
            <person name="Kennedy M."/>
            <person name="Barry K."/>
            <person name="Grigoriev I.V."/>
            <person name="Miller A.N."/>
            <person name="O'Donnell K."/>
            <person name="Stajich J.E."/>
            <person name="Bonito G."/>
        </authorList>
    </citation>
    <scope>NUCLEOTIDE SEQUENCE</scope>
    <source>
        <strain evidence="3">NVP60</strain>
    </source>
</reference>
<keyword evidence="2" id="KW-1133">Transmembrane helix</keyword>
<organism evidence="3 4">
    <name type="scientific">Linnemannia gamsii</name>
    <dbReference type="NCBI Taxonomy" id="64522"/>
    <lineage>
        <taxon>Eukaryota</taxon>
        <taxon>Fungi</taxon>
        <taxon>Fungi incertae sedis</taxon>
        <taxon>Mucoromycota</taxon>
        <taxon>Mortierellomycotina</taxon>
        <taxon>Mortierellomycetes</taxon>
        <taxon>Mortierellales</taxon>
        <taxon>Mortierellaceae</taxon>
        <taxon>Linnemannia</taxon>
    </lineage>
</organism>
<sequence>MLNRTPSQKAHEVDYLVPNESTGNLIDGQALDGPSRASTSTDNTPSSYSSSGPGAGAGPGSGQRPPGPTAAATAAAQEQHQKRLRLQQENQPQMRPRPRRESTLRRVVSSRNANNGNQPPPPQRRPSTIARAKKKLVEREIELTAWVVVSRIFTCCIPSGLLRCCNSKKFARAQVIQAWREKVTLCLIIVLICGLLAFVIFGLEPTMCPQETFRFSYTYPSQNGAPPKIDAGYRVYVGAPGRGVGDVRM</sequence>
<evidence type="ECO:0000256" key="1">
    <source>
        <dbReference type="SAM" id="MobiDB-lite"/>
    </source>
</evidence>
<keyword evidence="2" id="KW-0472">Membrane</keyword>
<keyword evidence="2" id="KW-0812">Transmembrane</keyword>
<feature type="transmembrane region" description="Helical" evidence="2">
    <location>
        <begin position="143"/>
        <end position="162"/>
    </location>
</feature>
<proteinExistence type="predicted"/>
<dbReference type="Proteomes" id="UP000823405">
    <property type="component" value="Unassembled WGS sequence"/>
</dbReference>
<evidence type="ECO:0000313" key="4">
    <source>
        <dbReference type="Proteomes" id="UP000823405"/>
    </source>
</evidence>
<dbReference type="EMBL" id="JAAAIN010000231">
    <property type="protein sequence ID" value="KAG0317667.1"/>
    <property type="molecule type" value="Genomic_DNA"/>
</dbReference>
<feature type="transmembrane region" description="Helical" evidence="2">
    <location>
        <begin position="183"/>
        <end position="203"/>
    </location>
</feature>
<accession>A0A9P6RD97</accession>